<protein>
    <recommendedName>
        <fullName evidence="2">DUF5648 domain-containing protein</fullName>
    </recommendedName>
</protein>
<comment type="caution">
    <text evidence="3">The sequence shown here is derived from an EMBL/GenBank/DDBJ whole genome shotgun (WGS) entry which is preliminary data.</text>
</comment>
<dbReference type="EMBL" id="QFFM01000012">
    <property type="protein sequence ID" value="PWG65650.1"/>
    <property type="molecule type" value="Genomic_DNA"/>
</dbReference>
<evidence type="ECO:0000313" key="4">
    <source>
        <dbReference type="Proteomes" id="UP000245876"/>
    </source>
</evidence>
<dbReference type="Proteomes" id="UP000245876">
    <property type="component" value="Unassembled WGS sequence"/>
</dbReference>
<organism evidence="3 4">
    <name type="scientific">Bifidobacterium callitrichidarum</name>
    <dbReference type="NCBI Taxonomy" id="2052941"/>
    <lineage>
        <taxon>Bacteria</taxon>
        <taxon>Bacillati</taxon>
        <taxon>Actinomycetota</taxon>
        <taxon>Actinomycetes</taxon>
        <taxon>Bifidobacteriales</taxon>
        <taxon>Bifidobacteriaceae</taxon>
        <taxon>Bifidobacterium</taxon>
    </lineage>
</organism>
<reference evidence="3 4" key="1">
    <citation type="journal article" date="2018" name="Int. J. Syst. Evol. Microbiol.">
        <title>Bifidobacterium callitrichidarum sp. nov. from the faeces of the emperor tamarin (Saguinus imperator).</title>
        <authorList>
            <person name="Modesto M."/>
            <person name="Michelini S."/>
            <person name="Sansosti M.C."/>
            <person name="De Filippo C."/>
            <person name="Cavalieri D."/>
            <person name="Qvirist L."/>
            <person name="Andlid T."/>
            <person name="Spiezio C."/>
            <person name="Sandri C."/>
            <person name="Pascarelli S."/>
            <person name="Sgorbati B."/>
            <person name="Mattarelli P."/>
        </authorList>
    </citation>
    <scope>NUCLEOTIDE SEQUENCE [LARGE SCALE GENOMIC DNA]</scope>
    <source>
        <strain evidence="3 4">TRI 5</strain>
    </source>
</reference>
<gene>
    <name evidence="3" type="ORF">DF196_06875</name>
</gene>
<proteinExistence type="predicted"/>
<keyword evidence="4" id="KW-1185">Reference proteome</keyword>
<evidence type="ECO:0000313" key="3">
    <source>
        <dbReference type="EMBL" id="PWG65650.1"/>
    </source>
</evidence>
<dbReference type="RefSeq" id="WP_109057119.1">
    <property type="nucleotide sequence ID" value="NZ_QFFM01000012.1"/>
</dbReference>
<dbReference type="OrthoDB" id="3237485at2"/>
<keyword evidence="1" id="KW-0732">Signal</keyword>
<dbReference type="Pfam" id="PF18885">
    <property type="entry name" value="DUF5648"/>
    <property type="match status" value="1"/>
</dbReference>
<evidence type="ECO:0000256" key="1">
    <source>
        <dbReference type="SAM" id="SignalP"/>
    </source>
</evidence>
<name>A0A2U2N993_9BIFI</name>
<accession>A0A2U2N993</accession>
<dbReference type="InterPro" id="IPR035940">
    <property type="entry name" value="CAP_sf"/>
</dbReference>
<evidence type="ECO:0000259" key="2">
    <source>
        <dbReference type="Pfam" id="PF18885"/>
    </source>
</evidence>
<dbReference type="Gene3D" id="3.40.33.10">
    <property type="entry name" value="CAP"/>
    <property type="match status" value="1"/>
</dbReference>
<feature type="signal peptide" evidence="1">
    <location>
        <begin position="1"/>
        <end position="27"/>
    </location>
</feature>
<feature type="chain" id="PRO_5015643912" description="DUF5648 domain-containing protein" evidence="1">
    <location>
        <begin position="28"/>
        <end position="434"/>
    </location>
</feature>
<feature type="domain" description="DUF5648" evidence="2">
    <location>
        <begin position="304"/>
        <end position="432"/>
    </location>
</feature>
<sequence length="434" mass="48345">MPKNATKLTAAIILAALALTLTPVAQAATSIEILAAQKQAETARAKLNQGAIAYFRDKGAVAAVKVLTDRSSTKYLDSVQAGSQNSATNISLLLRSINILDEANAKRATEGLPPLQMSDTITAISIVDADWSANHIKHSKQYNSAENLGWAWDITDNVVYRWWDKEKVRFEQHATKDARLQSIRHDAYEVAKGWPTVYYGVAGQEQETQTGHYVTMSDSTIQYAGTAISHLGRQYPYVMALNMHNQLQVRSNSNGANLNLGRTMTATAFRADLTNWVNTQNTIISKAENMGPADDSQQDPNSQPVHRLYNPNHGLHHYTASDTETVSLINSGWRYEGVSFTQSKTGTPVYRAYDPRTGNHHWTASQREYQVLTWKRGWRGEGVGWYTSGAGSVNVWRAYNPRNGEHLYTTSETEYRTVTSRGWRGEGVAWKAMK</sequence>
<dbReference type="InterPro" id="IPR043708">
    <property type="entry name" value="DUF5648"/>
</dbReference>
<dbReference type="SUPFAM" id="SSF55797">
    <property type="entry name" value="PR-1-like"/>
    <property type="match status" value="1"/>
</dbReference>
<dbReference type="AlphaFoldDB" id="A0A2U2N993"/>